<dbReference type="Proteomes" id="UP000030675">
    <property type="component" value="Unassembled WGS sequence"/>
</dbReference>
<feature type="chain" id="PRO_5009022986" description="Vitamin B12 transporter BtuB" evidence="11">
    <location>
        <begin position="23"/>
        <end position="620"/>
    </location>
</feature>
<dbReference type="CDD" id="cd01347">
    <property type="entry name" value="ligand_gated_channel"/>
    <property type="match status" value="1"/>
</dbReference>
<feature type="short sequence motif" description="TonB box" evidence="11">
    <location>
        <begin position="31"/>
        <end position="38"/>
    </location>
</feature>
<dbReference type="PANTHER" id="PTHR30069:SF53">
    <property type="entry name" value="COLICIN I RECEPTOR-RELATED"/>
    <property type="match status" value="1"/>
</dbReference>
<evidence type="ECO:0000259" key="13">
    <source>
        <dbReference type="Pfam" id="PF00593"/>
    </source>
</evidence>
<evidence type="ECO:0000313" key="16">
    <source>
        <dbReference type="Proteomes" id="UP000030675"/>
    </source>
</evidence>
<dbReference type="GO" id="GO:0046930">
    <property type="term" value="C:pore complex"/>
    <property type="evidence" value="ECO:0007669"/>
    <property type="project" value="UniProtKB-KW"/>
</dbReference>
<keyword evidence="5 11" id="KW-0732">Signal</keyword>
<evidence type="ECO:0000256" key="4">
    <source>
        <dbReference type="ARBA" id="ARBA00022692"/>
    </source>
</evidence>
<evidence type="ECO:0000256" key="1">
    <source>
        <dbReference type="ARBA" id="ARBA00004571"/>
    </source>
</evidence>
<keyword evidence="7 11" id="KW-0798">TonB box</keyword>
<dbReference type="eggNOG" id="COG4206">
    <property type="taxonomic scope" value="Bacteria"/>
</dbReference>
<organism evidence="15 16">
    <name type="scientific">Photobacterium leiognathi lrivu.4.1</name>
    <dbReference type="NCBI Taxonomy" id="1248232"/>
    <lineage>
        <taxon>Bacteria</taxon>
        <taxon>Pseudomonadati</taxon>
        <taxon>Pseudomonadota</taxon>
        <taxon>Gammaproteobacteria</taxon>
        <taxon>Vibrionales</taxon>
        <taxon>Vibrionaceae</taxon>
        <taxon>Photobacterium</taxon>
    </lineage>
</organism>
<evidence type="ECO:0000256" key="8">
    <source>
        <dbReference type="ARBA" id="ARBA00023114"/>
    </source>
</evidence>
<proteinExistence type="inferred from homology"/>
<feature type="domain" description="TonB-dependent receptor plug" evidence="14">
    <location>
        <begin position="46"/>
        <end position="150"/>
    </location>
</feature>
<dbReference type="Gene3D" id="2.170.130.10">
    <property type="entry name" value="TonB-dependent receptor, plug domain"/>
    <property type="match status" value="1"/>
</dbReference>
<dbReference type="HAMAP" id="MF_01531">
    <property type="entry name" value="BtuB"/>
    <property type="match status" value="1"/>
</dbReference>
<dbReference type="SUPFAM" id="SSF56935">
    <property type="entry name" value="Porins"/>
    <property type="match status" value="1"/>
</dbReference>
<dbReference type="GO" id="GO:0015420">
    <property type="term" value="F:ABC-type vitamin B12 transporter activity"/>
    <property type="evidence" value="ECO:0007669"/>
    <property type="project" value="InterPro"/>
</dbReference>
<dbReference type="InterPro" id="IPR037066">
    <property type="entry name" value="Plug_dom_sf"/>
</dbReference>
<keyword evidence="9 11" id="KW-0472">Membrane</keyword>
<evidence type="ECO:0000256" key="9">
    <source>
        <dbReference type="ARBA" id="ARBA00023136"/>
    </source>
</evidence>
<dbReference type="Gene3D" id="2.40.170.20">
    <property type="entry name" value="TonB-dependent receptor, beta-barrel domain"/>
    <property type="match status" value="1"/>
</dbReference>
<evidence type="ECO:0000256" key="5">
    <source>
        <dbReference type="ARBA" id="ARBA00022729"/>
    </source>
</evidence>
<evidence type="ECO:0000256" key="10">
    <source>
        <dbReference type="ARBA" id="ARBA00023237"/>
    </source>
</evidence>
<evidence type="ECO:0000256" key="11">
    <source>
        <dbReference type="HAMAP-Rule" id="MF_01531"/>
    </source>
</evidence>
<evidence type="ECO:0000256" key="3">
    <source>
        <dbReference type="ARBA" id="ARBA00022452"/>
    </source>
</evidence>
<dbReference type="GO" id="GO:0009279">
    <property type="term" value="C:cell outer membrane"/>
    <property type="evidence" value="ECO:0007669"/>
    <property type="project" value="UniProtKB-SubCell"/>
</dbReference>
<keyword evidence="3 11" id="KW-1134">Transmembrane beta strand</keyword>
<dbReference type="RefSeq" id="WP_023931353.1">
    <property type="nucleotide sequence ID" value="NZ_DF196809.1"/>
</dbReference>
<keyword evidence="10 11" id="KW-0998">Cell outer membrane</keyword>
<feature type="short sequence motif" description="TonB C-terminal box" evidence="11">
    <location>
        <begin position="603"/>
        <end position="620"/>
    </location>
</feature>
<dbReference type="PANTHER" id="PTHR30069">
    <property type="entry name" value="TONB-DEPENDENT OUTER MEMBRANE RECEPTOR"/>
    <property type="match status" value="1"/>
</dbReference>
<evidence type="ECO:0000256" key="6">
    <source>
        <dbReference type="ARBA" id="ARBA00023065"/>
    </source>
</evidence>
<comment type="function">
    <text evidence="11">Involved in the active translocation of vitamin B12 (cyanocobalamin) across the outer membrane to the periplasmic space. It derives its energy for transport by interacting with the trans-periplasmic membrane protein TonB.</text>
</comment>
<dbReference type="AlphaFoldDB" id="V5H215"/>
<keyword evidence="6 11" id="KW-0406">Ion transport</keyword>
<dbReference type="EMBL" id="DF196809">
    <property type="protein sequence ID" value="GAD28765.1"/>
    <property type="molecule type" value="Genomic_DNA"/>
</dbReference>
<dbReference type="InterPro" id="IPR039426">
    <property type="entry name" value="TonB-dep_rcpt-like"/>
</dbReference>
<dbReference type="InterPro" id="IPR036942">
    <property type="entry name" value="Beta-barrel_TonB_sf"/>
</dbReference>
<reference evidence="16" key="1">
    <citation type="submission" date="2012-12" db="EMBL/GenBank/DDBJ databases">
        <title>Genome Sequence of Photobacterium leiognathi lrivu.4.1.</title>
        <authorList>
            <person name="Urbanczyk H."/>
            <person name="Ogura Y."/>
            <person name="Hayashi T."/>
            <person name="Dunlap P.V."/>
        </authorList>
    </citation>
    <scope>NUCLEOTIDE SEQUENCE [LARGE SCALE GENOMIC DNA]</scope>
    <source>
        <strain evidence="16">lrivu.4.1</strain>
    </source>
</reference>
<protein>
    <recommendedName>
        <fullName evidence="11">Vitamin B12 transporter BtuB</fullName>
    </recommendedName>
    <alternativeName>
        <fullName evidence="11">Cobalamin receptor</fullName>
    </alternativeName>
    <alternativeName>
        <fullName evidence="11">Outer membrane cobalamin translocator</fullName>
    </alternativeName>
</protein>
<evidence type="ECO:0000256" key="7">
    <source>
        <dbReference type="ARBA" id="ARBA00023077"/>
    </source>
</evidence>
<dbReference type="InterPro" id="IPR012910">
    <property type="entry name" value="Plug_dom"/>
</dbReference>
<dbReference type="InterPro" id="IPR000531">
    <property type="entry name" value="Beta-barrel_TonB"/>
</dbReference>
<keyword evidence="8 11" id="KW-0626">Porin</keyword>
<dbReference type="NCBIfam" id="TIGR01779">
    <property type="entry name" value="TonB-B12"/>
    <property type="match status" value="1"/>
</dbReference>
<keyword evidence="15" id="KW-0675">Receptor</keyword>
<dbReference type="GO" id="GO:0015288">
    <property type="term" value="F:porin activity"/>
    <property type="evidence" value="ECO:0007669"/>
    <property type="project" value="UniProtKB-KW"/>
</dbReference>
<keyword evidence="2 11" id="KW-0813">Transport</keyword>
<evidence type="ECO:0000313" key="15">
    <source>
        <dbReference type="EMBL" id="GAD28765.1"/>
    </source>
</evidence>
<gene>
    <name evidence="11" type="primary">btuB</name>
    <name evidence="15" type="ORF">PLEI_0409</name>
</gene>
<dbReference type="InterPro" id="IPR010101">
    <property type="entry name" value="B12_transptr_BtuB"/>
</dbReference>
<dbReference type="GO" id="GO:0006811">
    <property type="term" value="P:monoatomic ion transport"/>
    <property type="evidence" value="ECO:0007669"/>
    <property type="project" value="UniProtKB-KW"/>
</dbReference>
<feature type="signal peptide" evidence="11">
    <location>
        <begin position="1"/>
        <end position="22"/>
    </location>
</feature>
<evidence type="ECO:0000256" key="2">
    <source>
        <dbReference type="ARBA" id="ARBA00022448"/>
    </source>
</evidence>
<comment type="subcellular location">
    <subcellularLocation>
        <location evidence="1 11 12">Cell outer membrane</location>
        <topology evidence="1 11 12">Multi-pass membrane protein</topology>
    </subcellularLocation>
</comment>
<comment type="similarity">
    <text evidence="11">Belongs to the TonB-dependent receptor family. BtuB (TC 1.B.14.3.1) subfamily.</text>
</comment>
<dbReference type="Pfam" id="PF00593">
    <property type="entry name" value="TonB_dep_Rec_b-barrel"/>
    <property type="match status" value="1"/>
</dbReference>
<evidence type="ECO:0000259" key="14">
    <source>
        <dbReference type="Pfam" id="PF07715"/>
    </source>
</evidence>
<accession>V5H215</accession>
<evidence type="ECO:0000256" key="12">
    <source>
        <dbReference type="PROSITE-ProRule" id="PRU01360"/>
    </source>
</evidence>
<keyword evidence="4 11" id="KW-0812">Transmembrane</keyword>
<name>V5H215_PHOLE</name>
<feature type="domain" description="TonB-dependent receptor-like beta-barrel" evidence="13">
    <location>
        <begin position="175"/>
        <end position="594"/>
    </location>
</feature>
<dbReference type="Pfam" id="PF07715">
    <property type="entry name" value="Plug"/>
    <property type="match status" value="1"/>
</dbReference>
<dbReference type="HOGENOM" id="CLU_008287_18_5_6"/>
<dbReference type="PROSITE" id="PS52016">
    <property type="entry name" value="TONB_DEPENDENT_REC_3"/>
    <property type="match status" value="1"/>
</dbReference>
<sequence length="620" mass="69404" precursor="true">MKKTLLALAVTSVYFPSFSSIAADDKTQADDVMVVTANRFEQPVTSVLAPFNVVTRQDIDKVQAKTLTEVISLLPGVQVTQNGGRGQLASIMVRGTNSDQVLVLVDGIRMARSVAGSVDFNQIPLTQVERIEFTRGARAALYGSEAIGGVINIITLTGTDTLSKTKLDLGVGSHNYQEANASGAYNIGDKTVLQLAAGYESDDGYNVRPQPGLNDGDKHGFDSRNASLALHHQFNNQLSGYVATRWYKNHYQYDASGFDSEVGDVVHKYVQAETEFNDYSAGLEYVQNSYKSSLILDYQKQDNFDYVDKTNVVNRQDQYHQRNIQWHNQYQLLSTLSVSGGIDWRQEQWADFTGFAGDKERDNTGYYAVGLWDYSPVSIETSVRLDDNQQYGTHSTYNIAGGWYLNDNIQLRASYGTAFKAPNLYQLYVKSRSSWGETIGNPNLKPETSKNIDISLHADYDIGSLAVTVYQMRIDDLITYTGVMPSYENVSGESKIKGIEVEADFDTGIISHQLNFDFKEPRDSKGNQLIRRDKFSFKWVGSASYGDLDTAVTYQYHGKRPDFGSELPAYDTWDLALTYWLQPKLALKGRVANLLDEQYETAGGYEMPGRTYYTSINYQF</sequence>